<gene>
    <name evidence="1" type="ORF">AZI98_11015</name>
</gene>
<reference evidence="1 2" key="1">
    <citation type="submission" date="2016-04" db="EMBL/GenBank/DDBJ databases">
        <title>Draft genome sequence of Aeribacillus pallidus 8m3 from petroleum reservoir.</title>
        <authorList>
            <person name="Poltaraus A.B."/>
            <person name="Nazina T.N."/>
            <person name="Tourova T.P."/>
            <person name="Malakho S.M."/>
            <person name="Korshunova A.V."/>
            <person name="Sokolova D.S."/>
        </authorList>
    </citation>
    <scope>NUCLEOTIDE SEQUENCE [LARGE SCALE GENOMIC DNA]</scope>
    <source>
        <strain evidence="1 2">8m3</strain>
    </source>
</reference>
<dbReference type="InterPro" id="IPR016195">
    <property type="entry name" value="Pol/histidinol_Pase-like"/>
</dbReference>
<dbReference type="EMBL" id="LWBR01000031">
    <property type="protein sequence ID" value="KZN95995.1"/>
    <property type="molecule type" value="Genomic_DNA"/>
</dbReference>
<proteinExistence type="predicted"/>
<dbReference type="InterPro" id="IPR005287">
    <property type="entry name" value="CHP00375"/>
</dbReference>
<evidence type="ECO:0008006" key="3">
    <source>
        <dbReference type="Google" id="ProtNLM"/>
    </source>
</evidence>
<comment type="caution">
    <text evidence="1">The sequence shown here is derived from an EMBL/GenBank/DDBJ whole genome shotgun (WGS) entry which is preliminary data.</text>
</comment>
<dbReference type="CDD" id="cd19067">
    <property type="entry name" value="PfuEndoQ-like"/>
    <property type="match status" value="1"/>
</dbReference>
<name>A0A165XGA6_9BACI</name>
<dbReference type="Gene3D" id="3.20.20.140">
    <property type="entry name" value="Metal-dependent hydrolases"/>
    <property type="match status" value="1"/>
</dbReference>
<sequence>MNAFFADLHIHIGRTNTGKPVKITGAKSLTLENIFIEAAESKGMDIIGIIDCHVPEVIKEIEDGIRRRKYEELMEGGVRYQNSTLILGTELEIFDEHCNGPIHVLCFMPTLEKMKEFSHWLSSHLKNIHLSSQRVYVEGKRLQHKVKSLGGLFIPAHIFTPFKSLYGKGVQRSLTEVFDQTLIDAVELGLSSDTNMASRIRELASYPFLTNSDAHSLPKIGREYQKLLLKAPTFQELVMAIKKENGRKIEANYGLNPKLGKYYETFCEACQKTVGLTDEGCCQICGGVKITKGVKQRVEELGDKTKHVEKRPPYIHQVPLAFLPGIGPKTLKKLKHYFGTEMNILHKVPYADLVEVVPEKIAASIISAREGTLYVQSGGGGKYGKVEGA</sequence>
<evidence type="ECO:0000313" key="1">
    <source>
        <dbReference type="EMBL" id="KZN95995.1"/>
    </source>
</evidence>
<dbReference type="InterPro" id="IPR010994">
    <property type="entry name" value="RuvA_2-like"/>
</dbReference>
<dbReference type="OrthoDB" id="9810135at2"/>
<keyword evidence="2" id="KW-1185">Reference proteome</keyword>
<dbReference type="NCBIfam" id="TIGR00375">
    <property type="entry name" value="TIGR00375 family protein"/>
    <property type="match status" value="1"/>
</dbReference>
<dbReference type="AlphaFoldDB" id="A0A165XGA6"/>
<organism evidence="1 2">
    <name type="scientific">Aeribacillus pallidus</name>
    <dbReference type="NCBI Taxonomy" id="33936"/>
    <lineage>
        <taxon>Bacteria</taxon>
        <taxon>Bacillati</taxon>
        <taxon>Bacillota</taxon>
        <taxon>Bacilli</taxon>
        <taxon>Bacillales</taxon>
        <taxon>Bacillaceae</taxon>
        <taxon>Aeribacillus</taxon>
    </lineage>
</organism>
<evidence type="ECO:0000313" key="2">
    <source>
        <dbReference type="Proteomes" id="UP000076476"/>
    </source>
</evidence>
<dbReference type="SUPFAM" id="SSF89550">
    <property type="entry name" value="PHP domain-like"/>
    <property type="match status" value="1"/>
</dbReference>
<dbReference type="Proteomes" id="UP000076476">
    <property type="component" value="Unassembled WGS sequence"/>
</dbReference>
<dbReference type="RefSeq" id="WP_063388340.1">
    <property type="nucleotide sequence ID" value="NZ_LWBR01000031.1"/>
</dbReference>
<dbReference type="STRING" id="33936.AZI98_11015"/>
<protein>
    <recommendedName>
        <fullName evidence="3">TIGR00375 family protein</fullName>
    </recommendedName>
</protein>
<dbReference type="PANTHER" id="PTHR40084:SF1">
    <property type="entry name" value="PHOSPHOTRANSFERASE"/>
    <property type="match status" value="1"/>
</dbReference>
<dbReference type="PANTHER" id="PTHR40084">
    <property type="entry name" value="PHOSPHOHYDROLASE, PHP FAMILY"/>
    <property type="match status" value="1"/>
</dbReference>
<dbReference type="SUPFAM" id="SSF47781">
    <property type="entry name" value="RuvA domain 2-like"/>
    <property type="match status" value="1"/>
</dbReference>
<dbReference type="Pfam" id="PF13263">
    <property type="entry name" value="PHP_C"/>
    <property type="match status" value="1"/>
</dbReference>
<accession>A0A165XGA6</accession>